<keyword evidence="1" id="KW-0472">Membrane</keyword>
<gene>
    <name evidence="2" type="ORF">CHC_T00002694001</name>
</gene>
<dbReference type="Gramene" id="CDF34029">
    <property type="protein sequence ID" value="CDF34029"/>
    <property type="gene ID" value="CHC_T00002694001"/>
</dbReference>
<dbReference type="Proteomes" id="UP000012073">
    <property type="component" value="Unassembled WGS sequence"/>
</dbReference>
<protein>
    <submittedName>
        <fullName evidence="2">Uncharacterized protein</fullName>
    </submittedName>
</protein>
<proteinExistence type="predicted"/>
<organism evidence="2 3">
    <name type="scientific">Chondrus crispus</name>
    <name type="common">Carrageen Irish moss</name>
    <name type="synonym">Polymorpha crispa</name>
    <dbReference type="NCBI Taxonomy" id="2769"/>
    <lineage>
        <taxon>Eukaryota</taxon>
        <taxon>Rhodophyta</taxon>
        <taxon>Florideophyceae</taxon>
        <taxon>Rhodymeniophycidae</taxon>
        <taxon>Gigartinales</taxon>
        <taxon>Gigartinaceae</taxon>
        <taxon>Chondrus</taxon>
    </lineage>
</organism>
<accession>R7Q7N8</accession>
<dbReference type="EMBL" id="HG001669">
    <property type="protein sequence ID" value="CDF34029.1"/>
    <property type="molecule type" value="Genomic_DNA"/>
</dbReference>
<keyword evidence="1" id="KW-1133">Transmembrane helix</keyword>
<dbReference type="AlphaFoldDB" id="R7Q7N8"/>
<evidence type="ECO:0000256" key="1">
    <source>
        <dbReference type="SAM" id="Phobius"/>
    </source>
</evidence>
<keyword evidence="1" id="KW-0812">Transmembrane</keyword>
<dbReference type="KEGG" id="ccp:CHC_T00002694001"/>
<reference evidence="3" key="1">
    <citation type="journal article" date="2013" name="Proc. Natl. Acad. Sci. U.S.A.">
        <title>Genome structure and metabolic features in the red seaweed Chondrus crispus shed light on evolution of the Archaeplastida.</title>
        <authorList>
            <person name="Collen J."/>
            <person name="Porcel B."/>
            <person name="Carre W."/>
            <person name="Ball S.G."/>
            <person name="Chaparro C."/>
            <person name="Tonon T."/>
            <person name="Barbeyron T."/>
            <person name="Michel G."/>
            <person name="Noel B."/>
            <person name="Valentin K."/>
            <person name="Elias M."/>
            <person name="Artiguenave F."/>
            <person name="Arun A."/>
            <person name="Aury J.M."/>
            <person name="Barbosa-Neto J.F."/>
            <person name="Bothwell J.H."/>
            <person name="Bouget F.Y."/>
            <person name="Brillet L."/>
            <person name="Cabello-Hurtado F."/>
            <person name="Capella-Gutierrez S."/>
            <person name="Charrier B."/>
            <person name="Cladiere L."/>
            <person name="Cock J.M."/>
            <person name="Coelho S.M."/>
            <person name="Colleoni C."/>
            <person name="Czjzek M."/>
            <person name="Da Silva C."/>
            <person name="Delage L."/>
            <person name="Denoeud F."/>
            <person name="Deschamps P."/>
            <person name="Dittami S.M."/>
            <person name="Gabaldon T."/>
            <person name="Gachon C.M."/>
            <person name="Groisillier A."/>
            <person name="Herve C."/>
            <person name="Jabbari K."/>
            <person name="Katinka M."/>
            <person name="Kloareg B."/>
            <person name="Kowalczyk N."/>
            <person name="Labadie K."/>
            <person name="Leblanc C."/>
            <person name="Lopez P.J."/>
            <person name="McLachlan D.H."/>
            <person name="Meslet-Cladiere L."/>
            <person name="Moustafa A."/>
            <person name="Nehr Z."/>
            <person name="Nyvall Collen P."/>
            <person name="Panaud O."/>
            <person name="Partensky F."/>
            <person name="Poulain J."/>
            <person name="Rensing S.A."/>
            <person name="Rousvoal S."/>
            <person name="Samson G."/>
            <person name="Symeonidi A."/>
            <person name="Weissenbach J."/>
            <person name="Zambounis A."/>
            <person name="Wincker P."/>
            <person name="Boyen C."/>
        </authorList>
    </citation>
    <scope>NUCLEOTIDE SEQUENCE [LARGE SCALE GENOMIC DNA]</scope>
    <source>
        <strain evidence="3">cv. Stackhouse</strain>
    </source>
</reference>
<sequence length="90" mass="9805">MIRIEMLGGREFKCAEAGEASSVYSNNGEFCPINKDALLKGAQLTDSLSIGGSIAVLVAYIIVVRTLGYFALKLVHTSHKPKKSSWRESM</sequence>
<evidence type="ECO:0000313" key="3">
    <source>
        <dbReference type="Proteomes" id="UP000012073"/>
    </source>
</evidence>
<keyword evidence="3" id="KW-1185">Reference proteome</keyword>
<dbReference type="RefSeq" id="XP_005713848.1">
    <property type="nucleotide sequence ID" value="XM_005713791.1"/>
</dbReference>
<dbReference type="GeneID" id="17321565"/>
<evidence type="ECO:0000313" key="2">
    <source>
        <dbReference type="EMBL" id="CDF34029.1"/>
    </source>
</evidence>
<name>R7Q7N8_CHOCR</name>
<feature type="transmembrane region" description="Helical" evidence="1">
    <location>
        <begin position="48"/>
        <end position="72"/>
    </location>
</feature>